<protein>
    <recommendedName>
        <fullName evidence="3">Glycosyltransferase</fullName>
    </recommendedName>
</protein>
<proteinExistence type="predicted"/>
<evidence type="ECO:0000313" key="1">
    <source>
        <dbReference type="EMBL" id="GGK03132.1"/>
    </source>
</evidence>
<accession>A0A8J3FF41</accession>
<keyword evidence="2" id="KW-1185">Reference proteome</keyword>
<dbReference type="AlphaFoldDB" id="A0A8J3FF41"/>
<dbReference type="Proteomes" id="UP000637720">
    <property type="component" value="Unassembled WGS sequence"/>
</dbReference>
<dbReference type="Gene3D" id="3.40.50.2000">
    <property type="entry name" value="Glycogen Phosphorylase B"/>
    <property type="match status" value="1"/>
</dbReference>
<dbReference type="RefSeq" id="WP_188817583.1">
    <property type="nucleotide sequence ID" value="NZ_BMOF01000034.1"/>
</dbReference>
<dbReference type="EMBL" id="BMOF01000034">
    <property type="protein sequence ID" value="GGK03132.1"/>
    <property type="molecule type" value="Genomic_DNA"/>
</dbReference>
<name>A0A8J3FF41_9BACI</name>
<dbReference type="SUPFAM" id="SSF53756">
    <property type="entry name" value="UDP-Glycosyltransferase/glycogen phosphorylase"/>
    <property type="match status" value="1"/>
</dbReference>
<gene>
    <name evidence="1" type="ORF">GCM10007043_16530</name>
</gene>
<comment type="caution">
    <text evidence="1">The sequence shown here is derived from an EMBL/GenBank/DDBJ whole genome shotgun (WGS) entry which is preliminary data.</text>
</comment>
<reference evidence="1" key="2">
    <citation type="submission" date="2020-09" db="EMBL/GenBank/DDBJ databases">
        <authorList>
            <person name="Sun Q."/>
            <person name="Ohkuma M."/>
        </authorList>
    </citation>
    <scope>NUCLEOTIDE SEQUENCE</scope>
    <source>
        <strain evidence="1">JCM 14719</strain>
    </source>
</reference>
<evidence type="ECO:0008006" key="3">
    <source>
        <dbReference type="Google" id="ProtNLM"/>
    </source>
</evidence>
<organism evidence="1 2">
    <name type="scientific">Calditerricola satsumensis</name>
    <dbReference type="NCBI Taxonomy" id="373054"/>
    <lineage>
        <taxon>Bacteria</taxon>
        <taxon>Bacillati</taxon>
        <taxon>Bacillota</taxon>
        <taxon>Bacilli</taxon>
        <taxon>Bacillales</taxon>
        <taxon>Bacillaceae</taxon>
        <taxon>Calditerricola</taxon>
    </lineage>
</organism>
<evidence type="ECO:0000313" key="2">
    <source>
        <dbReference type="Proteomes" id="UP000637720"/>
    </source>
</evidence>
<sequence length="179" mass="19401">MGYAGSATHAADLRLLEGVLAELAARHAGRVAFCFYGCVTPALRRLTGTVLPPTGHFYRYLQRLAALRIAVGVAPLVSHPFNACKSPVKHLEYTFAGIPGVYAALPPYTATVRHGSTGFLAALPEEWAAGVERLVTDAPLRRAMAEAAWAACFGPEGRRRLEDDRAAYLARLEDLVNRR</sequence>
<reference evidence="1" key="1">
    <citation type="journal article" date="2014" name="Int. J. Syst. Evol. Microbiol.">
        <title>Complete genome sequence of Corynebacterium casei LMG S-19264T (=DSM 44701T), isolated from a smear-ripened cheese.</title>
        <authorList>
            <consortium name="US DOE Joint Genome Institute (JGI-PGF)"/>
            <person name="Walter F."/>
            <person name="Albersmeier A."/>
            <person name="Kalinowski J."/>
            <person name="Ruckert C."/>
        </authorList>
    </citation>
    <scope>NUCLEOTIDE SEQUENCE</scope>
    <source>
        <strain evidence="1">JCM 14719</strain>
    </source>
</reference>